<dbReference type="Proteomes" id="UP000078200">
    <property type="component" value="Unassembled WGS sequence"/>
</dbReference>
<evidence type="ECO:0000313" key="1">
    <source>
        <dbReference type="EnsemblMetazoa" id="GAUT020303-PA"/>
    </source>
</evidence>
<protein>
    <submittedName>
        <fullName evidence="1">Uncharacterized protein</fullName>
    </submittedName>
</protein>
<name>A0A1A9UYZ7_GLOAU</name>
<dbReference type="AlphaFoldDB" id="A0A1A9UYZ7"/>
<reference evidence="1" key="1">
    <citation type="submission" date="2020-05" db="UniProtKB">
        <authorList>
            <consortium name="EnsemblMetazoa"/>
        </authorList>
    </citation>
    <scope>IDENTIFICATION</scope>
    <source>
        <strain evidence="1">TTRI</strain>
    </source>
</reference>
<evidence type="ECO:0000313" key="2">
    <source>
        <dbReference type="Proteomes" id="UP000078200"/>
    </source>
</evidence>
<sequence>MNRDMPCEPIEVQPQRDILIGTLKIPEEKKNTHDALDDFRQKITYGLESYDILPLMHDENQRLQVSLSLRTNTYLKLRWDKFVENGSRACVQLRLYRDYKMDLMKSNDVAMIDSGGNEERENAEAIIRSTMSGDCDIKIPSKLNSRLKLIDMSFCYSKEELLRSRNSILEGQNRNNICNIQTR</sequence>
<accession>A0A1A9UYZ7</accession>
<dbReference type="EnsemblMetazoa" id="GAUT020303-RA">
    <property type="protein sequence ID" value="GAUT020303-PA"/>
    <property type="gene ID" value="GAUT020303"/>
</dbReference>
<proteinExistence type="predicted"/>
<dbReference type="VEuPathDB" id="VectorBase:GAUT020303"/>
<organism evidence="1 2">
    <name type="scientific">Glossina austeni</name>
    <name type="common">Savannah tsetse fly</name>
    <dbReference type="NCBI Taxonomy" id="7395"/>
    <lineage>
        <taxon>Eukaryota</taxon>
        <taxon>Metazoa</taxon>
        <taxon>Ecdysozoa</taxon>
        <taxon>Arthropoda</taxon>
        <taxon>Hexapoda</taxon>
        <taxon>Insecta</taxon>
        <taxon>Pterygota</taxon>
        <taxon>Neoptera</taxon>
        <taxon>Endopterygota</taxon>
        <taxon>Diptera</taxon>
        <taxon>Brachycera</taxon>
        <taxon>Muscomorpha</taxon>
        <taxon>Hippoboscoidea</taxon>
        <taxon>Glossinidae</taxon>
        <taxon>Glossina</taxon>
    </lineage>
</organism>
<keyword evidence="2" id="KW-1185">Reference proteome</keyword>